<dbReference type="Proteomes" id="UP000215127">
    <property type="component" value="Chromosome 12"/>
</dbReference>
<keyword evidence="1" id="KW-0732">Signal</keyword>
<reference evidence="2 3" key="1">
    <citation type="submission" date="2016-06" db="EMBL/GenBank/DDBJ databases">
        <authorList>
            <person name="Kjaerup R.B."/>
            <person name="Dalgaard T.S."/>
            <person name="Juul-Madsen H.R."/>
        </authorList>
    </citation>
    <scope>NUCLEOTIDE SEQUENCE [LARGE SCALE GENOMIC DNA]</scope>
</reference>
<organism evidence="2 3">
    <name type="scientific">Zymoseptoria tritici (strain ST99CH_3D7)</name>
    <dbReference type="NCBI Taxonomy" id="1276538"/>
    <lineage>
        <taxon>Eukaryota</taxon>
        <taxon>Fungi</taxon>
        <taxon>Dikarya</taxon>
        <taxon>Ascomycota</taxon>
        <taxon>Pezizomycotina</taxon>
        <taxon>Dothideomycetes</taxon>
        <taxon>Dothideomycetidae</taxon>
        <taxon>Mycosphaerellales</taxon>
        <taxon>Mycosphaerellaceae</taxon>
        <taxon>Zymoseptoria</taxon>
    </lineage>
</organism>
<evidence type="ECO:0000256" key="1">
    <source>
        <dbReference type="SAM" id="SignalP"/>
    </source>
</evidence>
<dbReference type="EMBL" id="LT853703">
    <property type="protein sequence ID" value="SMQ55645.1"/>
    <property type="molecule type" value="Genomic_DNA"/>
</dbReference>
<accession>A0A1X7S7N9</accession>
<proteinExistence type="predicted"/>
<dbReference type="AlphaFoldDB" id="A0A1X7S7N9"/>
<evidence type="ECO:0000313" key="2">
    <source>
        <dbReference type="EMBL" id="SMQ55645.1"/>
    </source>
</evidence>
<feature type="signal peptide" evidence="1">
    <location>
        <begin position="1"/>
        <end position="21"/>
    </location>
</feature>
<feature type="chain" id="PRO_5010862323" evidence="1">
    <location>
        <begin position="22"/>
        <end position="98"/>
    </location>
</feature>
<name>A0A1X7S7N9_ZYMT9</name>
<sequence>MHIFQLSAAIALLSLASTAFADGHCSKGMPGDAIWGSCHFLGIYPQRMGKGTPDIKLPCWRYSGCDVFASVCHKITDIPEAEGYARCLNQETEPPREE</sequence>
<keyword evidence="3" id="KW-1185">Reference proteome</keyword>
<evidence type="ECO:0000313" key="3">
    <source>
        <dbReference type="Proteomes" id="UP000215127"/>
    </source>
</evidence>
<gene>
    <name evidence="2" type="ORF">ZT3D7_G10800</name>
</gene>
<protein>
    <submittedName>
        <fullName evidence="2">Uncharacterized protein</fullName>
    </submittedName>
</protein>